<dbReference type="WBParaSite" id="HCON_00096140-00001">
    <property type="protein sequence ID" value="HCON_00096140-00001"/>
    <property type="gene ID" value="HCON_00096140"/>
</dbReference>
<dbReference type="AlphaFoldDB" id="A0A7I4YH07"/>
<sequence>MESSSVYFFRADRFAFVTHHVRHKTTLGMVVHLVVRAGRVTKFLAVFEGAPEAAVVTLSLCDTDLEKVYKYSLVLAETRVNTSYAMRFSEPPVSQQARDELCELVRQFLPLNASEGVLPLRVMNLRPTDKEWLTDRANNFDSYTIDTARAKRKMGQLFNVSCSTLAAIATMFDDRSVHWVSFTKPQGMMRPIRLDFTLQDMAHEAGWGKGRLLDFWSRERTKR</sequence>
<evidence type="ECO:0000313" key="1">
    <source>
        <dbReference type="Proteomes" id="UP000025227"/>
    </source>
</evidence>
<dbReference type="OrthoDB" id="5871014at2759"/>
<proteinExistence type="predicted"/>
<dbReference type="Proteomes" id="UP000025227">
    <property type="component" value="Unplaced"/>
</dbReference>
<evidence type="ECO:0000313" key="2">
    <source>
        <dbReference type="WBParaSite" id="HCON_00096140-00001"/>
    </source>
</evidence>
<protein>
    <submittedName>
        <fullName evidence="2">Uncharacterized protein</fullName>
    </submittedName>
</protein>
<name>A0A7I4YH07_HAECO</name>
<keyword evidence="1" id="KW-1185">Reference proteome</keyword>
<accession>A0A7I4YH07</accession>
<reference evidence="2" key="1">
    <citation type="submission" date="2020-12" db="UniProtKB">
        <authorList>
            <consortium name="WormBaseParasite"/>
        </authorList>
    </citation>
    <scope>IDENTIFICATION</scope>
    <source>
        <strain evidence="2">MHco3</strain>
    </source>
</reference>
<organism evidence="1 2">
    <name type="scientific">Haemonchus contortus</name>
    <name type="common">Barber pole worm</name>
    <dbReference type="NCBI Taxonomy" id="6289"/>
    <lineage>
        <taxon>Eukaryota</taxon>
        <taxon>Metazoa</taxon>
        <taxon>Ecdysozoa</taxon>
        <taxon>Nematoda</taxon>
        <taxon>Chromadorea</taxon>
        <taxon>Rhabditida</taxon>
        <taxon>Rhabditina</taxon>
        <taxon>Rhabditomorpha</taxon>
        <taxon>Strongyloidea</taxon>
        <taxon>Trichostrongylidae</taxon>
        <taxon>Haemonchus</taxon>
    </lineage>
</organism>